<evidence type="ECO:0008006" key="2">
    <source>
        <dbReference type="Google" id="ProtNLM"/>
    </source>
</evidence>
<dbReference type="STRING" id="234267.Acid_7372"/>
<proteinExistence type="predicted"/>
<protein>
    <recommendedName>
        <fullName evidence="2">VWFA domain-containing protein</fullName>
    </recommendedName>
</protein>
<evidence type="ECO:0000313" key="1">
    <source>
        <dbReference type="EMBL" id="ABJ88281.1"/>
    </source>
</evidence>
<dbReference type="InParanoid" id="Q01PY9"/>
<accession>Q01PY9</accession>
<dbReference type="NCBIfam" id="TIGR03436">
    <property type="entry name" value="acidobact_VWFA"/>
    <property type="match status" value="1"/>
</dbReference>
<dbReference type="KEGG" id="sus:Acid_7372"/>
<organism evidence="1">
    <name type="scientific">Solibacter usitatus (strain Ellin6076)</name>
    <dbReference type="NCBI Taxonomy" id="234267"/>
    <lineage>
        <taxon>Bacteria</taxon>
        <taxon>Pseudomonadati</taxon>
        <taxon>Acidobacteriota</taxon>
        <taxon>Terriglobia</taxon>
        <taxon>Bryobacterales</taxon>
        <taxon>Solibacteraceae</taxon>
        <taxon>Candidatus Solibacter</taxon>
    </lineage>
</organism>
<dbReference type="EMBL" id="CP000473">
    <property type="protein sequence ID" value="ABJ88281.1"/>
    <property type="molecule type" value="Genomic_DNA"/>
</dbReference>
<sequence>MRYFLIPALTAFLAAQTIRVGVDLVSVPVLVLSREGRVVPDLQPADFHLFDNDVPQAFVLDTSVSPLSVAIVVQANQDVRAYLPFIAKIGNAVDALLIGEAGEAAAVVYGDEVTVAKPFESGDLSLALRKLAPDGRNARAIDAGMRAIDLLRARASNHRRVLLYIGQPADHGSESPLDELRDAAETYNVTIHAVALPEIGKTFVSDTFSLQGLSSRSDRGGFKAGTDLGRLIPTVARTAAAAQSADPFSVLAAATGGTQLHFREQKQLEDAVAILGIELHSDYVLSFTPKGTGYHTLRVEVDVPGAKTHARPGYRLTTN</sequence>
<gene>
    <name evidence="1" type="ordered locus">Acid_7372</name>
</gene>
<dbReference type="InterPro" id="IPR036465">
    <property type="entry name" value="vWFA_dom_sf"/>
</dbReference>
<dbReference type="eggNOG" id="COG2304">
    <property type="taxonomic scope" value="Bacteria"/>
</dbReference>
<dbReference type="AlphaFoldDB" id="Q01PY9"/>
<dbReference type="OrthoDB" id="9826870at2"/>
<dbReference type="InterPro" id="IPR017802">
    <property type="entry name" value="VWFA-rel_acidobac-type"/>
</dbReference>
<reference evidence="1" key="1">
    <citation type="submission" date="2006-10" db="EMBL/GenBank/DDBJ databases">
        <title>Complete sequence of Solibacter usitatus Ellin6076.</title>
        <authorList>
            <consortium name="US DOE Joint Genome Institute"/>
            <person name="Copeland A."/>
            <person name="Lucas S."/>
            <person name="Lapidus A."/>
            <person name="Barry K."/>
            <person name="Detter J.C."/>
            <person name="Glavina del Rio T."/>
            <person name="Hammon N."/>
            <person name="Israni S."/>
            <person name="Dalin E."/>
            <person name="Tice H."/>
            <person name="Pitluck S."/>
            <person name="Thompson L.S."/>
            <person name="Brettin T."/>
            <person name="Bruce D."/>
            <person name="Han C."/>
            <person name="Tapia R."/>
            <person name="Gilna P."/>
            <person name="Schmutz J."/>
            <person name="Larimer F."/>
            <person name="Land M."/>
            <person name="Hauser L."/>
            <person name="Kyrpides N."/>
            <person name="Mikhailova N."/>
            <person name="Janssen P.H."/>
            <person name="Kuske C.R."/>
            <person name="Richardson P."/>
        </authorList>
    </citation>
    <scope>NUCLEOTIDE SEQUENCE</scope>
    <source>
        <strain evidence="1">Ellin6076</strain>
    </source>
</reference>
<dbReference type="SUPFAM" id="SSF53300">
    <property type="entry name" value="vWA-like"/>
    <property type="match status" value="1"/>
</dbReference>
<name>Q01PY9_SOLUE</name>
<dbReference type="Gene3D" id="3.40.50.410">
    <property type="entry name" value="von Willebrand factor, type A domain"/>
    <property type="match status" value="1"/>
</dbReference>
<dbReference type="HOGENOM" id="CLU_066233_0_0_0"/>